<proteinExistence type="predicted"/>
<dbReference type="SUPFAM" id="SSF55874">
    <property type="entry name" value="ATPase domain of HSP90 chaperone/DNA topoisomerase II/histidine kinase"/>
    <property type="match status" value="1"/>
</dbReference>
<dbReference type="Pfam" id="PF06580">
    <property type="entry name" value="His_kinase"/>
    <property type="match status" value="1"/>
</dbReference>
<dbReference type="PROSITE" id="PS50109">
    <property type="entry name" value="HIS_KIN"/>
    <property type="match status" value="1"/>
</dbReference>
<keyword evidence="8" id="KW-0472">Membrane</keyword>
<keyword evidence="5" id="KW-0808">Transferase</keyword>
<dbReference type="EMBL" id="QRTJ01000032">
    <property type="protein sequence ID" value="RGQ63655.1"/>
    <property type="molecule type" value="Genomic_DNA"/>
</dbReference>
<dbReference type="CDD" id="cd06225">
    <property type="entry name" value="HAMP"/>
    <property type="match status" value="1"/>
</dbReference>
<dbReference type="Pfam" id="PF00672">
    <property type="entry name" value="HAMP"/>
    <property type="match status" value="1"/>
</dbReference>
<keyword evidence="8" id="KW-1133">Transmembrane helix</keyword>
<dbReference type="InterPro" id="IPR050640">
    <property type="entry name" value="Bact_2-comp_sensor_kinase"/>
</dbReference>
<dbReference type="InterPro" id="IPR036890">
    <property type="entry name" value="HATPase_C_sf"/>
</dbReference>
<evidence type="ECO:0000256" key="3">
    <source>
        <dbReference type="ARBA" id="ARBA00012438"/>
    </source>
</evidence>
<evidence type="ECO:0000256" key="4">
    <source>
        <dbReference type="ARBA" id="ARBA00022553"/>
    </source>
</evidence>
<dbReference type="SMART" id="SM00387">
    <property type="entry name" value="HATPase_c"/>
    <property type="match status" value="1"/>
</dbReference>
<comment type="caution">
    <text evidence="11">The sequence shown here is derived from an EMBL/GenBank/DDBJ whole genome shotgun (WGS) entry which is preliminary data.</text>
</comment>
<dbReference type="PANTHER" id="PTHR34220:SF7">
    <property type="entry name" value="SENSOR HISTIDINE KINASE YPDA"/>
    <property type="match status" value="1"/>
</dbReference>
<dbReference type="Proteomes" id="UP000286137">
    <property type="component" value="Unassembled WGS sequence"/>
</dbReference>
<evidence type="ECO:0000313" key="12">
    <source>
        <dbReference type="Proteomes" id="UP000286137"/>
    </source>
</evidence>
<organism evidence="11 12">
    <name type="scientific">Mediterraneibacter gnavus</name>
    <name type="common">Ruminococcus gnavus</name>
    <dbReference type="NCBI Taxonomy" id="33038"/>
    <lineage>
        <taxon>Bacteria</taxon>
        <taxon>Bacillati</taxon>
        <taxon>Bacillota</taxon>
        <taxon>Clostridia</taxon>
        <taxon>Lachnospirales</taxon>
        <taxon>Lachnospiraceae</taxon>
        <taxon>Mediterraneibacter</taxon>
    </lineage>
</organism>
<evidence type="ECO:0000256" key="1">
    <source>
        <dbReference type="ARBA" id="ARBA00000085"/>
    </source>
</evidence>
<evidence type="ECO:0000313" key="11">
    <source>
        <dbReference type="EMBL" id="RGQ63655.1"/>
    </source>
</evidence>
<dbReference type="SMART" id="SM00304">
    <property type="entry name" value="HAMP"/>
    <property type="match status" value="1"/>
</dbReference>
<dbReference type="InterPro" id="IPR010559">
    <property type="entry name" value="Sig_transdc_His_kin_internal"/>
</dbReference>
<dbReference type="GO" id="GO:0016020">
    <property type="term" value="C:membrane"/>
    <property type="evidence" value="ECO:0007669"/>
    <property type="project" value="UniProtKB-SubCell"/>
</dbReference>
<dbReference type="RefSeq" id="WP_147334877.1">
    <property type="nucleotide sequence ID" value="NZ_QRTJ01000032.1"/>
</dbReference>
<dbReference type="AlphaFoldDB" id="A0A412BV48"/>
<feature type="transmembrane region" description="Helical" evidence="8">
    <location>
        <begin position="195"/>
        <end position="213"/>
    </location>
</feature>
<dbReference type="EC" id="2.7.13.3" evidence="3"/>
<evidence type="ECO:0000256" key="7">
    <source>
        <dbReference type="ARBA" id="ARBA00023012"/>
    </source>
</evidence>
<name>A0A412BV48_MEDGN</name>
<accession>A0A412BV48</accession>
<gene>
    <name evidence="11" type="ORF">DWY88_13545</name>
</gene>
<dbReference type="InterPro" id="IPR005467">
    <property type="entry name" value="His_kinase_dom"/>
</dbReference>
<dbReference type="Gene3D" id="6.10.340.10">
    <property type="match status" value="1"/>
</dbReference>
<comment type="subcellular location">
    <subcellularLocation>
        <location evidence="2">Membrane</location>
    </subcellularLocation>
</comment>
<feature type="non-terminal residue" evidence="11">
    <location>
        <position position="1"/>
    </location>
</feature>
<dbReference type="Gene3D" id="3.30.565.10">
    <property type="entry name" value="Histidine kinase-like ATPase, C-terminal domain"/>
    <property type="match status" value="1"/>
</dbReference>
<evidence type="ECO:0000256" key="6">
    <source>
        <dbReference type="ARBA" id="ARBA00022777"/>
    </source>
</evidence>
<evidence type="ECO:0000259" key="10">
    <source>
        <dbReference type="PROSITE" id="PS50885"/>
    </source>
</evidence>
<keyword evidence="4" id="KW-0597">Phosphoprotein</keyword>
<keyword evidence="8" id="KW-0812">Transmembrane</keyword>
<comment type="catalytic activity">
    <reaction evidence="1">
        <text>ATP + protein L-histidine = ADP + protein N-phospho-L-histidine.</text>
        <dbReference type="EC" id="2.7.13.3"/>
    </reaction>
</comment>
<dbReference type="Pfam" id="PF02518">
    <property type="entry name" value="HATPase_c"/>
    <property type="match status" value="1"/>
</dbReference>
<dbReference type="InterPro" id="IPR003660">
    <property type="entry name" value="HAMP_dom"/>
</dbReference>
<evidence type="ECO:0000256" key="8">
    <source>
        <dbReference type="SAM" id="Phobius"/>
    </source>
</evidence>
<dbReference type="PROSITE" id="PS50885">
    <property type="entry name" value="HAMP"/>
    <property type="match status" value="1"/>
</dbReference>
<feature type="domain" description="Histidine kinase" evidence="9">
    <location>
        <begin position="378"/>
        <end position="477"/>
    </location>
</feature>
<dbReference type="GO" id="GO:0000155">
    <property type="term" value="F:phosphorelay sensor kinase activity"/>
    <property type="evidence" value="ECO:0007669"/>
    <property type="project" value="InterPro"/>
</dbReference>
<feature type="domain" description="HAMP" evidence="10">
    <location>
        <begin position="215"/>
        <end position="267"/>
    </location>
</feature>
<dbReference type="SUPFAM" id="SSF158472">
    <property type="entry name" value="HAMP domain-like"/>
    <property type="match status" value="1"/>
</dbReference>
<evidence type="ECO:0000256" key="5">
    <source>
        <dbReference type="ARBA" id="ARBA00022679"/>
    </source>
</evidence>
<keyword evidence="7" id="KW-0902">Two-component regulatory system</keyword>
<dbReference type="PANTHER" id="PTHR34220">
    <property type="entry name" value="SENSOR HISTIDINE KINASE YPDA"/>
    <property type="match status" value="1"/>
</dbReference>
<protein>
    <recommendedName>
        <fullName evidence="3">histidine kinase</fullName>
        <ecNumber evidence="3">2.7.13.3</ecNumber>
    </recommendedName>
</protein>
<keyword evidence="6 11" id="KW-0418">Kinase</keyword>
<reference evidence="11 12" key="1">
    <citation type="submission" date="2018-08" db="EMBL/GenBank/DDBJ databases">
        <title>A genome reference for cultivated species of the human gut microbiota.</title>
        <authorList>
            <person name="Zou Y."/>
            <person name="Xue W."/>
            <person name="Luo G."/>
        </authorList>
    </citation>
    <scope>NUCLEOTIDE SEQUENCE [LARGE SCALE GENOMIC DNA]</scope>
    <source>
        <strain evidence="11 12">AF27-4BH</strain>
    </source>
</reference>
<dbReference type="InterPro" id="IPR003594">
    <property type="entry name" value="HATPase_dom"/>
</dbReference>
<evidence type="ECO:0000259" key="9">
    <source>
        <dbReference type="PROSITE" id="PS50109"/>
    </source>
</evidence>
<evidence type="ECO:0000256" key="2">
    <source>
        <dbReference type="ARBA" id="ARBA00004370"/>
    </source>
</evidence>
<sequence length="488" mass="56339">VVLCNFSNLLIYSTYLKYTQVADPLLNMPQVYHKEIKGITLYADNIQVAHGSTLAPLSEIQGENWYPRNNRSLIRWYVQTGSQNKVIVARKFYDGSSEINAVLKITLDYNKLFEPFEKIMESDFAGIVWDENGNVVYSCNKIPAKYETGKVDTISEVQKSFSSVTKEMEGNQWKFCYFCPTDTIMESARYLMLKNLPLLTACILLIGILSYFFSRRLVCKLEQLTENMNQIHSGIREVTVQSDSKDEIGVLIRTFRRMMDEINKLISEVYEAKIVLQRTEMRALQAQINPHFLYNSLSIINWKAIEADEQEISKVTLALSTYYRTSLNRGETMTTVVSEMENIRAYLKIQLIMHDNSFRVEEVYDNTMGSCEIPKLILQPLVENAIDHGLDVSEKIEKVLRIKVVHDELFLYFMVEDNGNGMTEEKASQIVTYRSKGYGVRNVNERIVLLYGEENKIRVESKEGEGTRVCIRIPKKKENGHEKQETKN</sequence>